<organism evidence="2 3">
    <name type="scientific">Plectus sambesii</name>
    <dbReference type="NCBI Taxonomy" id="2011161"/>
    <lineage>
        <taxon>Eukaryota</taxon>
        <taxon>Metazoa</taxon>
        <taxon>Ecdysozoa</taxon>
        <taxon>Nematoda</taxon>
        <taxon>Chromadorea</taxon>
        <taxon>Plectida</taxon>
        <taxon>Plectina</taxon>
        <taxon>Plectoidea</taxon>
        <taxon>Plectidae</taxon>
        <taxon>Plectus</taxon>
    </lineage>
</organism>
<dbReference type="Proteomes" id="UP000887566">
    <property type="component" value="Unplaced"/>
</dbReference>
<proteinExistence type="predicted"/>
<accession>A0A914URH4</accession>
<feature type="region of interest" description="Disordered" evidence="1">
    <location>
        <begin position="1"/>
        <end position="34"/>
    </location>
</feature>
<name>A0A914URH4_9BILA</name>
<evidence type="ECO:0000256" key="1">
    <source>
        <dbReference type="SAM" id="MobiDB-lite"/>
    </source>
</evidence>
<reference evidence="3" key="1">
    <citation type="submission" date="2022-11" db="UniProtKB">
        <authorList>
            <consortium name="WormBaseParasite"/>
        </authorList>
    </citation>
    <scope>IDENTIFICATION</scope>
</reference>
<dbReference type="AlphaFoldDB" id="A0A914URH4"/>
<protein>
    <submittedName>
        <fullName evidence="3">Uncharacterized protein</fullName>
    </submittedName>
</protein>
<keyword evidence="2" id="KW-1185">Reference proteome</keyword>
<dbReference type="WBParaSite" id="PSAMB.scaffold11965size3033.g34527.t1">
    <property type="protein sequence ID" value="PSAMB.scaffold11965size3033.g34527.t1"/>
    <property type="gene ID" value="PSAMB.scaffold11965size3033.g34527"/>
</dbReference>
<sequence>MRPSRRGSGVVEQRETDGGSRNEQNCILFPVGGGDGGGLMTIRNAA</sequence>
<evidence type="ECO:0000313" key="3">
    <source>
        <dbReference type="WBParaSite" id="PSAMB.scaffold11965size3033.g34527.t1"/>
    </source>
</evidence>
<evidence type="ECO:0000313" key="2">
    <source>
        <dbReference type="Proteomes" id="UP000887566"/>
    </source>
</evidence>